<evidence type="ECO:0000313" key="9">
    <source>
        <dbReference type="Proteomes" id="UP001445076"/>
    </source>
</evidence>
<name>A0AAW0YD50_CHEQU</name>
<evidence type="ECO:0000313" key="8">
    <source>
        <dbReference type="EMBL" id="KAK8749913.1"/>
    </source>
</evidence>
<accession>A0AAW0YD50</accession>
<dbReference type="PANTHER" id="PTHR14741">
    <property type="entry name" value="S-ADENOSYLMETHIONINE-DEPENDENT METHYLTRANSFERASE RELATED"/>
    <property type="match status" value="1"/>
</dbReference>
<dbReference type="SUPFAM" id="SSF53335">
    <property type="entry name" value="S-adenosyl-L-methionine-dependent methyltransferases"/>
    <property type="match status" value="1"/>
</dbReference>
<organism evidence="8 9">
    <name type="scientific">Cherax quadricarinatus</name>
    <name type="common">Australian red claw crayfish</name>
    <dbReference type="NCBI Taxonomy" id="27406"/>
    <lineage>
        <taxon>Eukaryota</taxon>
        <taxon>Metazoa</taxon>
        <taxon>Ecdysozoa</taxon>
        <taxon>Arthropoda</taxon>
        <taxon>Crustacea</taxon>
        <taxon>Multicrustacea</taxon>
        <taxon>Malacostraca</taxon>
        <taxon>Eumalacostraca</taxon>
        <taxon>Eucarida</taxon>
        <taxon>Decapoda</taxon>
        <taxon>Pleocyemata</taxon>
        <taxon>Astacidea</taxon>
        <taxon>Parastacoidea</taxon>
        <taxon>Parastacidae</taxon>
        <taxon>Cherax</taxon>
    </lineage>
</organism>
<evidence type="ECO:0000256" key="1">
    <source>
        <dbReference type="ARBA" id="ARBA00018517"/>
    </source>
</evidence>
<proteinExistence type="inferred from homology"/>
<dbReference type="InterPro" id="IPR029063">
    <property type="entry name" value="SAM-dependent_MTases_sf"/>
</dbReference>
<dbReference type="Gene3D" id="3.40.50.150">
    <property type="entry name" value="Vaccinia Virus protein VP39"/>
    <property type="match status" value="1"/>
</dbReference>
<comment type="similarity">
    <text evidence="2">Belongs to the methyltransferase superfamily. Trimethylguanosine synthase family.</text>
</comment>
<dbReference type="GO" id="GO:0071164">
    <property type="term" value="F:RNA cap trimethylguanosine synthase activity"/>
    <property type="evidence" value="ECO:0007669"/>
    <property type="project" value="TreeGrafter"/>
</dbReference>
<evidence type="ECO:0000256" key="6">
    <source>
        <dbReference type="ARBA" id="ARBA00049075"/>
    </source>
</evidence>
<protein>
    <recommendedName>
        <fullName evidence="1">Trimethylguanosine synthase</fullName>
    </recommendedName>
    <alternativeName>
        <fullName evidence="7">Cap-specific guanine-N(2) methyltransferase</fullName>
    </alternativeName>
</protein>
<comment type="catalytic activity">
    <reaction evidence="3">
        <text>a 5'-end (N(2),N(7)-dimethyl 5'-triphosphoguanosine)-ribonucleoside in snoRNA + S-adenosyl-L-methionine = a 5'-end (N(2),N(2),N(7)-trimethyl 5'-triphosphoguanosine)-ribonucleoside in snoRNA + S-adenosyl-L-homocysteine + H(+)</text>
        <dbReference type="Rhea" id="RHEA:78507"/>
        <dbReference type="Rhea" id="RHEA-COMP:19088"/>
        <dbReference type="Rhea" id="RHEA-COMP:19090"/>
        <dbReference type="ChEBI" id="CHEBI:15378"/>
        <dbReference type="ChEBI" id="CHEBI:57856"/>
        <dbReference type="ChEBI" id="CHEBI:59789"/>
        <dbReference type="ChEBI" id="CHEBI:167623"/>
        <dbReference type="ChEBI" id="CHEBI:172880"/>
    </reaction>
    <physiologicalReaction direction="left-to-right" evidence="3">
        <dbReference type="Rhea" id="RHEA:78508"/>
    </physiologicalReaction>
</comment>
<dbReference type="PANTHER" id="PTHR14741:SF32">
    <property type="entry name" value="TRIMETHYLGUANOSINE SYNTHASE"/>
    <property type="match status" value="1"/>
</dbReference>
<comment type="catalytic activity">
    <reaction evidence="4">
        <text>a 5'-end (N(7)-methyl 5'-triphosphoguanosine)-ribonucleoside in snoRNA + S-adenosyl-L-methionine = a 5'-end (N(2),N(7)-dimethyl 5'-triphosphoguanosine)-ribonucleoside in snoRNA + S-adenosyl-L-homocysteine + H(+)</text>
        <dbReference type="Rhea" id="RHEA:78475"/>
        <dbReference type="Rhea" id="RHEA-COMP:19086"/>
        <dbReference type="Rhea" id="RHEA-COMP:19088"/>
        <dbReference type="ChEBI" id="CHEBI:15378"/>
        <dbReference type="ChEBI" id="CHEBI:57856"/>
        <dbReference type="ChEBI" id="CHEBI:59789"/>
        <dbReference type="ChEBI" id="CHEBI:156461"/>
        <dbReference type="ChEBI" id="CHEBI:172880"/>
    </reaction>
    <physiologicalReaction direction="left-to-right" evidence="4">
        <dbReference type="Rhea" id="RHEA:78476"/>
    </physiologicalReaction>
</comment>
<dbReference type="InterPro" id="IPR019012">
    <property type="entry name" value="RNA_cap_Gua-N2-MeTrfase"/>
</dbReference>
<keyword evidence="9" id="KW-1185">Reference proteome</keyword>
<dbReference type="CDD" id="cd02440">
    <property type="entry name" value="AdoMet_MTases"/>
    <property type="match status" value="1"/>
</dbReference>
<evidence type="ECO:0000256" key="2">
    <source>
        <dbReference type="ARBA" id="ARBA00025783"/>
    </source>
</evidence>
<dbReference type="Pfam" id="PF09445">
    <property type="entry name" value="Methyltransf_15"/>
    <property type="match status" value="1"/>
</dbReference>
<evidence type="ECO:0000256" key="3">
    <source>
        <dbReference type="ARBA" id="ARBA00047418"/>
    </source>
</evidence>
<sequence>MTCNYVIAIDIDPVKIALARHNAAVYGVADRIEFIIGDFFQLVPRLKADVIYLSPPWGGIEYFRDGTYDVRNLGGVFNCEELLATARTITTDIALYLPRTSNLYQIIELAGIGGTVDIELNHMGRKKKALTAYFGDLAYY</sequence>
<evidence type="ECO:0000256" key="5">
    <source>
        <dbReference type="ARBA" id="ARBA00048763"/>
    </source>
</evidence>
<reference evidence="8 9" key="1">
    <citation type="journal article" date="2024" name="BMC Genomics">
        <title>Genome assembly of redclaw crayfish (Cherax quadricarinatus) provides insights into its immune adaptation and hypoxia tolerance.</title>
        <authorList>
            <person name="Liu Z."/>
            <person name="Zheng J."/>
            <person name="Li H."/>
            <person name="Fang K."/>
            <person name="Wang S."/>
            <person name="He J."/>
            <person name="Zhou D."/>
            <person name="Weng S."/>
            <person name="Chi M."/>
            <person name="Gu Z."/>
            <person name="He J."/>
            <person name="Li F."/>
            <person name="Wang M."/>
        </authorList>
    </citation>
    <scope>NUCLEOTIDE SEQUENCE [LARGE SCALE GENOMIC DNA]</scope>
    <source>
        <strain evidence="8">ZL_2023a</strain>
    </source>
</reference>
<comment type="caution">
    <text evidence="8">The sequence shown here is derived from an EMBL/GenBank/DDBJ whole genome shotgun (WGS) entry which is preliminary data.</text>
</comment>
<dbReference type="Proteomes" id="UP001445076">
    <property type="component" value="Unassembled WGS sequence"/>
</dbReference>
<comment type="catalytic activity">
    <reaction evidence="5">
        <text>a 5'-end (N(2),N(7)-dimethyl 5'-triphosphoguanosine)-ribonucleoside in snRNA + S-adenosyl-L-methionine = a 5'-end (N(2),N(2),N(7)-trimethyl 5'-triphosphoguanosine)-ribonucleoside in snRNA + S-adenosyl-L-homocysteine + H(+)</text>
        <dbReference type="Rhea" id="RHEA:78479"/>
        <dbReference type="Rhea" id="RHEA-COMP:19087"/>
        <dbReference type="Rhea" id="RHEA-COMP:19089"/>
        <dbReference type="ChEBI" id="CHEBI:15378"/>
        <dbReference type="ChEBI" id="CHEBI:57856"/>
        <dbReference type="ChEBI" id="CHEBI:59789"/>
        <dbReference type="ChEBI" id="CHEBI:167623"/>
        <dbReference type="ChEBI" id="CHEBI:172880"/>
    </reaction>
    <physiologicalReaction direction="left-to-right" evidence="5">
        <dbReference type="Rhea" id="RHEA:78480"/>
    </physiologicalReaction>
</comment>
<evidence type="ECO:0000256" key="4">
    <source>
        <dbReference type="ARBA" id="ARBA00048740"/>
    </source>
</evidence>
<dbReference type="GO" id="GO:0005634">
    <property type="term" value="C:nucleus"/>
    <property type="evidence" value="ECO:0007669"/>
    <property type="project" value="TreeGrafter"/>
</dbReference>
<dbReference type="EMBL" id="JARKIK010000008">
    <property type="protein sequence ID" value="KAK8749913.1"/>
    <property type="molecule type" value="Genomic_DNA"/>
</dbReference>
<comment type="catalytic activity">
    <reaction evidence="6">
        <text>a 5'-end (N(7)-methyl 5'-triphosphoguanosine)-ribonucleoside in snRNA + S-adenosyl-L-methionine = a 5'-end (N(2),N(7)-dimethyl 5'-triphosphoguanosine)-ribonucleoside in snRNA + S-adenosyl-L-homocysteine + H(+)</text>
        <dbReference type="Rhea" id="RHEA:78471"/>
        <dbReference type="Rhea" id="RHEA-COMP:19085"/>
        <dbReference type="Rhea" id="RHEA-COMP:19087"/>
        <dbReference type="ChEBI" id="CHEBI:15378"/>
        <dbReference type="ChEBI" id="CHEBI:57856"/>
        <dbReference type="ChEBI" id="CHEBI:59789"/>
        <dbReference type="ChEBI" id="CHEBI:156461"/>
        <dbReference type="ChEBI" id="CHEBI:172880"/>
    </reaction>
    <physiologicalReaction direction="left-to-right" evidence="6">
        <dbReference type="Rhea" id="RHEA:78472"/>
    </physiologicalReaction>
</comment>
<gene>
    <name evidence="8" type="ORF">OTU49_015126</name>
</gene>
<evidence type="ECO:0000256" key="7">
    <source>
        <dbReference type="ARBA" id="ARBA00049790"/>
    </source>
</evidence>
<dbReference type="AlphaFoldDB" id="A0AAW0YD50"/>